<dbReference type="GO" id="GO:0038023">
    <property type="term" value="F:signaling receptor activity"/>
    <property type="evidence" value="ECO:0007669"/>
    <property type="project" value="TreeGrafter"/>
</dbReference>
<feature type="transmembrane region" description="Helical" evidence="8">
    <location>
        <begin position="122"/>
        <end position="140"/>
    </location>
</feature>
<dbReference type="STRING" id="1230097.A0A423XB60"/>
<dbReference type="Proteomes" id="UP000285146">
    <property type="component" value="Unassembled WGS sequence"/>
</dbReference>
<dbReference type="InParanoid" id="A0A423XB60"/>
<proteinExistence type="inferred from homology"/>
<dbReference type="GO" id="GO:0006882">
    <property type="term" value="P:intracellular zinc ion homeostasis"/>
    <property type="evidence" value="ECO:0007669"/>
    <property type="project" value="TreeGrafter"/>
</dbReference>
<evidence type="ECO:0000256" key="8">
    <source>
        <dbReference type="SAM" id="Phobius"/>
    </source>
</evidence>
<dbReference type="InterPro" id="IPR004254">
    <property type="entry name" value="AdipoR/HlyIII-related"/>
</dbReference>
<name>A0A423XB60_9PEZI</name>
<evidence type="ECO:0000313" key="10">
    <source>
        <dbReference type="Proteomes" id="UP000285146"/>
    </source>
</evidence>
<feature type="binding site" evidence="6">
    <location>
        <position position="289"/>
    </location>
    <ligand>
        <name>Zn(2+)</name>
        <dbReference type="ChEBI" id="CHEBI:29105"/>
    </ligand>
</feature>
<dbReference type="FunCoup" id="A0A423XB60">
    <property type="interactions" value="288"/>
</dbReference>
<evidence type="ECO:0000256" key="5">
    <source>
        <dbReference type="ARBA" id="ARBA00023136"/>
    </source>
</evidence>
<organism evidence="9 10">
    <name type="scientific">Cytospora leucostoma</name>
    <dbReference type="NCBI Taxonomy" id="1230097"/>
    <lineage>
        <taxon>Eukaryota</taxon>
        <taxon>Fungi</taxon>
        <taxon>Dikarya</taxon>
        <taxon>Ascomycota</taxon>
        <taxon>Pezizomycotina</taxon>
        <taxon>Sordariomycetes</taxon>
        <taxon>Sordariomycetidae</taxon>
        <taxon>Diaporthales</taxon>
        <taxon>Cytosporaceae</taxon>
        <taxon>Cytospora</taxon>
    </lineage>
</organism>
<evidence type="ECO:0000256" key="6">
    <source>
        <dbReference type="PIRSR" id="PIRSR604254-1"/>
    </source>
</evidence>
<feature type="transmembrane region" description="Helical" evidence="8">
    <location>
        <begin position="252"/>
        <end position="270"/>
    </location>
</feature>
<feature type="transmembrane region" description="Helical" evidence="8">
    <location>
        <begin position="220"/>
        <end position="240"/>
    </location>
</feature>
<dbReference type="GO" id="GO:0016020">
    <property type="term" value="C:membrane"/>
    <property type="evidence" value="ECO:0007669"/>
    <property type="project" value="UniProtKB-SubCell"/>
</dbReference>
<keyword evidence="3 8" id="KW-0812">Transmembrane</keyword>
<dbReference type="Pfam" id="PF03006">
    <property type="entry name" value="HlyIII"/>
    <property type="match status" value="1"/>
</dbReference>
<feature type="transmembrane region" description="Helical" evidence="8">
    <location>
        <begin position="187"/>
        <end position="208"/>
    </location>
</feature>
<dbReference type="AlphaFoldDB" id="A0A423XB60"/>
<accession>A0A423XB60</accession>
<keyword evidence="5 8" id="KW-0472">Membrane</keyword>
<comment type="subcellular location">
    <subcellularLocation>
        <location evidence="1">Membrane</location>
        <topology evidence="1">Multi-pass membrane protein</topology>
    </subcellularLocation>
</comment>
<feature type="transmembrane region" description="Helical" evidence="8">
    <location>
        <begin position="161"/>
        <end position="181"/>
    </location>
</feature>
<evidence type="ECO:0000256" key="4">
    <source>
        <dbReference type="ARBA" id="ARBA00022989"/>
    </source>
</evidence>
<keyword evidence="4 8" id="KW-1133">Transmembrane helix</keyword>
<protein>
    <submittedName>
        <fullName evidence="9">Uncharacterized protein</fullName>
    </submittedName>
</protein>
<feature type="transmembrane region" description="Helical" evidence="8">
    <location>
        <begin position="85"/>
        <end position="106"/>
    </location>
</feature>
<dbReference type="OrthoDB" id="529367at2759"/>
<gene>
    <name evidence="9" type="ORF">VPNG_04856</name>
</gene>
<sequence length="322" mass="36215">MAREPDLRRRRGSSPSIRSDTTDSLLDTVKAVEGKIESTLLWAWDELPDWRKDNAFITTGYRRTSNSYWASFASIFSLHNESVNIWSHLLGALVFSTLGLTAYNFLEASIAPRYASATGADWLVFGCFFTGAFLCLGMSATYHSLCNHSPSVAKWGNKLDYTGIVCLIVGSYMPALYYGFYCFPGLMDLYLSTIWILGLGCLVVSWFEHFRTPAWRPYRALMFVGLGVSGVGPVIHGLTIYGYENLNQRMGLGWVLLEGALYIFGAFLYAMRWPERSFPRKFDIWGSSHQLFHVLILFAAASHLYGMVKAFDFHHGSLGAKC</sequence>
<keyword evidence="6" id="KW-0862">Zinc</keyword>
<feature type="transmembrane region" description="Helical" evidence="8">
    <location>
        <begin position="291"/>
        <end position="308"/>
    </location>
</feature>
<dbReference type="GO" id="GO:0046872">
    <property type="term" value="F:metal ion binding"/>
    <property type="evidence" value="ECO:0007669"/>
    <property type="project" value="UniProtKB-KW"/>
</dbReference>
<dbReference type="PANTHER" id="PTHR20855:SF52">
    <property type="entry name" value="ADIPONECTIN RECEPTOR PROTEIN"/>
    <property type="match status" value="1"/>
</dbReference>
<evidence type="ECO:0000256" key="1">
    <source>
        <dbReference type="ARBA" id="ARBA00004141"/>
    </source>
</evidence>
<dbReference type="PANTHER" id="PTHR20855">
    <property type="entry name" value="ADIPOR/PROGESTIN RECEPTOR-RELATED"/>
    <property type="match status" value="1"/>
</dbReference>
<dbReference type="EMBL" id="LKEB01000021">
    <property type="protein sequence ID" value="ROW13178.1"/>
    <property type="molecule type" value="Genomic_DNA"/>
</dbReference>
<comment type="caution">
    <text evidence="9">The sequence shown here is derived from an EMBL/GenBank/DDBJ whole genome shotgun (WGS) entry which is preliminary data.</text>
</comment>
<feature type="region of interest" description="Disordered" evidence="7">
    <location>
        <begin position="1"/>
        <end position="21"/>
    </location>
</feature>
<evidence type="ECO:0000313" key="9">
    <source>
        <dbReference type="EMBL" id="ROW13178.1"/>
    </source>
</evidence>
<evidence type="ECO:0000256" key="2">
    <source>
        <dbReference type="ARBA" id="ARBA00007018"/>
    </source>
</evidence>
<evidence type="ECO:0000256" key="3">
    <source>
        <dbReference type="ARBA" id="ARBA00022692"/>
    </source>
</evidence>
<feature type="binding site" evidence="6">
    <location>
        <position position="143"/>
    </location>
    <ligand>
        <name>Zn(2+)</name>
        <dbReference type="ChEBI" id="CHEBI:29105"/>
    </ligand>
</feature>
<feature type="binding site" evidence="6">
    <location>
        <position position="293"/>
    </location>
    <ligand>
        <name>Zn(2+)</name>
        <dbReference type="ChEBI" id="CHEBI:29105"/>
    </ligand>
</feature>
<keyword evidence="10" id="KW-1185">Reference proteome</keyword>
<comment type="similarity">
    <text evidence="2">Belongs to the ADIPOR family.</text>
</comment>
<evidence type="ECO:0000256" key="7">
    <source>
        <dbReference type="SAM" id="MobiDB-lite"/>
    </source>
</evidence>
<keyword evidence="6" id="KW-0479">Metal-binding</keyword>
<reference evidence="9 10" key="1">
    <citation type="submission" date="2015-09" db="EMBL/GenBank/DDBJ databases">
        <title>Host preference determinants of Valsa canker pathogens revealed by comparative genomics.</title>
        <authorList>
            <person name="Yin Z."/>
            <person name="Huang L."/>
        </authorList>
    </citation>
    <scope>NUCLEOTIDE SEQUENCE [LARGE SCALE GENOMIC DNA]</scope>
    <source>
        <strain evidence="9 10">SXYLt</strain>
    </source>
</reference>